<keyword evidence="4 9" id="KW-0732">Signal</keyword>
<protein>
    <recommendedName>
        <fullName evidence="3">glucan endo-1,3-beta-D-glucosidase</fullName>
        <ecNumber evidence="3">3.2.1.39</ecNumber>
    </recommendedName>
</protein>
<dbReference type="AlphaFoldDB" id="A0A8K1CMM1"/>
<comment type="similarity">
    <text evidence="2">Belongs to the PGA52 family.</text>
</comment>
<name>A0A8K1CMM1_PYTOL</name>
<evidence type="ECO:0000259" key="11">
    <source>
        <dbReference type="Pfam" id="PF10290"/>
    </source>
</evidence>
<comment type="caution">
    <text evidence="12">The sequence shown here is derived from an EMBL/GenBank/DDBJ whole genome shotgun (WGS) entry which is preliminary data.</text>
</comment>
<evidence type="ECO:0000313" key="12">
    <source>
        <dbReference type="EMBL" id="TMW66337.1"/>
    </source>
</evidence>
<dbReference type="Gene3D" id="2.60.120.200">
    <property type="match status" value="1"/>
</dbReference>
<evidence type="ECO:0000256" key="1">
    <source>
        <dbReference type="ARBA" id="ARBA00000382"/>
    </source>
</evidence>
<dbReference type="Pfam" id="PF10290">
    <property type="entry name" value="YJL171C_Tos1_N"/>
    <property type="match status" value="1"/>
</dbReference>
<feature type="domain" description="Cell wall protein YJL171C/Tos1 C-terminal" evidence="10">
    <location>
        <begin position="181"/>
        <end position="415"/>
    </location>
</feature>
<evidence type="ECO:0000313" key="13">
    <source>
        <dbReference type="Proteomes" id="UP000794436"/>
    </source>
</evidence>
<feature type="compositionally biased region" description="Pro residues" evidence="8">
    <location>
        <begin position="38"/>
        <end position="56"/>
    </location>
</feature>
<feature type="chain" id="PRO_5035479833" description="glucan endo-1,3-beta-D-glucosidase" evidence="9">
    <location>
        <begin position="25"/>
        <end position="417"/>
    </location>
</feature>
<dbReference type="EC" id="3.2.1.39" evidence="3"/>
<dbReference type="PANTHER" id="PTHR31737:SF2">
    <property type="entry name" value="PROTEIN TOS1"/>
    <property type="match status" value="1"/>
</dbReference>
<evidence type="ECO:0000256" key="8">
    <source>
        <dbReference type="SAM" id="MobiDB-lite"/>
    </source>
</evidence>
<evidence type="ECO:0000259" key="10">
    <source>
        <dbReference type="Pfam" id="PF10287"/>
    </source>
</evidence>
<organism evidence="12 13">
    <name type="scientific">Pythium oligandrum</name>
    <name type="common">Mycoparasitic fungus</name>
    <dbReference type="NCBI Taxonomy" id="41045"/>
    <lineage>
        <taxon>Eukaryota</taxon>
        <taxon>Sar</taxon>
        <taxon>Stramenopiles</taxon>
        <taxon>Oomycota</taxon>
        <taxon>Peronosporomycetes</taxon>
        <taxon>Pythiales</taxon>
        <taxon>Pythiaceae</taxon>
        <taxon>Pythium</taxon>
    </lineage>
</organism>
<gene>
    <name evidence="12" type="ORF">Poli38472_004102</name>
</gene>
<dbReference type="PANTHER" id="PTHR31737">
    <property type="entry name" value="PROTEIN TOS1"/>
    <property type="match status" value="1"/>
</dbReference>
<dbReference type="Proteomes" id="UP000794436">
    <property type="component" value="Unassembled WGS sequence"/>
</dbReference>
<comment type="catalytic activity">
    <reaction evidence="1">
        <text>Hydrolysis of (1-&gt;3)-beta-D-glucosidic linkages in (1-&gt;3)-beta-D-glucans.</text>
        <dbReference type="EC" id="3.2.1.39"/>
    </reaction>
</comment>
<evidence type="ECO:0000256" key="4">
    <source>
        <dbReference type="ARBA" id="ARBA00022729"/>
    </source>
</evidence>
<evidence type="ECO:0000256" key="7">
    <source>
        <dbReference type="ARBA" id="ARBA00023316"/>
    </source>
</evidence>
<feature type="compositionally biased region" description="Low complexity" evidence="8">
    <location>
        <begin position="78"/>
        <end position="100"/>
    </location>
</feature>
<sequence>MKVSTLLRTAVVVAALLSATQVDAKKVKLCDADGHAPTPAPSVAPAPTTKTPPPTDKNPVAEPVATKPPQSQSGPVLGAPGAPAATGAAPTAAPSAAPSSAPAPPSGGQQTQAGNVKASFSYKGKDCGGPGSYNMVTDVKTCARTPHNIYSPVGPMSDDVTIVFRGPMTIHNIAVFDGSSGSWNKVSSYKEGGEANNLVFLNNRNIDYTGQSAPQGFAQKDGRGNAKESTAFGGELGGATNPDGFTIFGDEKTGAEVNIFQNKKCGVDAECKGYYDKDRAAMAGWAGGKKIFVTKVRMPHGGAPNLPAIWMLNGQVVRSNQYQCNCRGLGKAGGCGELDIAEVIEKDLNVVATHYYFYDGGSAPGHDSWGKRPVDAPATYVTVVDESFGIKVIELGADDFDFNSGSISQDVVQKWLA</sequence>
<evidence type="ECO:0000256" key="2">
    <source>
        <dbReference type="ARBA" id="ARBA00006055"/>
    </source>
</evidence>
<evidence type="ECO:0000256" key="3">
    <source>
        <dbReference type="ARBA" id="ARBA00012780"/>
    </source>
</evidence>
<proteinExistence type="inferred from homology"/>
<dbReference type="GO" id="GO:0042973">
    <property type="term" value="F:glucan endo-1,3-beta-D-glucosidase activity"/>
    <property type="evidence" value="ECO:0007669"/>
    <property type="project" value="UniProtKB-EC"/>
</dbReference>
<reference evidence="12" key="1">
    <citation type="submission" date="2019-03" db="EMBL/GenBank/DDBJ databases">
        <title>Long read genome sequence of the mycoparasitic Pythium oligandrum ATCC 38472 isolated from sugarbeet rhizosphere.</title>
        <authorList>
            <person name="Gaulin E."/>
        </authorList>
    </citation>
    <scope>NUCLEOTIDE SEQUENCE</scope>
    <source>
        <strain evidence="12">ATCC 38472_TT</strain>
    </source>
</reference>
<keyword evidence="5" id="KW-0378">Hydrolase</keyword>
<evidence type="ECO:0000256" key="6">
    <source>
        <dbReference type="ARBA" id="ARBA00023295"/>
    </source>
</evidence>
<keyword evidence="7" id="KW-0961">Cell wall biogenesis/degradation</keyword>
<feature type="signal peptide" evidence="9">
    <location>
        <begin position="1"/>
        <end position="24"/>
    </location>
</feature>
<evidence type="ECO:0000256" key="5">
    <source>
        <dbReference type="ARBA" id="ARBA00022801"/>
    </source>
</evidence>
<dbReference type="InterPro" id="IPR013320">
    <property type="entry name" value="ConA-like_dom_sf"/>
</dbReference>
<dbReference type="InterPro" id="IPR018807">
    <property type="entry name" value="YJL171C/Tos1_N"/>
</dbReference>
<feature type="domain" description="Cell wall protein YJL171C/Tos1 N-terminal" evidence="11">
    <location>
        <begin position="126"/>
        <end position="176"/>
    </location>
</feature>
<feature type="region of interest" description="Disordered" evidence="8">
    <location>
        <begin position="36"/>
        <end position="114"/>
    </location>
</feature>
<accession>A0A8K1CMM1</accession>
<dbReference type="EMBL" id="SPLM01000036">
    <property type="protein sequence ID" value="TMW66337.1"/>
    <property type="molecule type" value="Genomic_DNA"/>
</dbReference>
<dbReference type="InterPro" id="IPR018805">
    <property type="entry name" value="YJL171C/Tos1_C"/>
</dbReference>
<evidence type="ECO:0000256" key="9">
    <source>
        <dbReference type="SAM" id="SignalP"/>
    </source>
</evidence>
<keyword evidence="6" id="KW-0326">Glycosidase</keyword>
<keyword evidence="13" id="KW-1185">Reference proteome</keyword>
<dbReference type="Pfam" id="PF10287">
    <property type="entry name" value="YJL171C_Tos1_C"/>
    <property type="match status" value="1"/>
</dbReference>
<dbReference type="GO" id="GO:0071555">
    <property type="term" value="P:cell wall organization"/>
    <property type="evidence" value="ECO:0007669"/>
    <property type="project" value="UniProtKB-KW"/>
</dbReference>
<dbReference type="OrthoDB" id="118256at2759"/>
<dbReference type="SUPFAM" id="SSF49899">
    <property type="entry name" value="Concanavalin A-like lectins/glucanases"/>
    <property type="match status" value="1"/>
</dbReference>